<dbReference type="PROSITE" id="PS51384">
    <property type="entry name" value="FAD_FR"/>
    <property type="match status" value="1"/>
</dbReference>
<dbReference type="SUPFAM" id="SSF54292">
    <property type="entry name" value="2Fe-2S ferredoxin-like"/>
    <property type="match status" value="1"/>
</dbReference>
<dbReference type="Proteomes" id="UP000321058">
    <property type="component" value="Unassembled WGS sequence"/>
</dbReference>
<dbReference type="Gene3D" id="3.10.20.30">
    <property type="match status" value="1"/>
</dbReference>
<keyword evidence="8" id="KW-0411">Iron-sulfur</keyword>
<gene>
    <name evidence="12" type="ORF">RSO01_84460</name>
</gene>
<keyword evidence="4" id="KW-0479">Metal-binding</keyword>
<evidence type="ECO:0000313" key="12">
    <source>
        <dbReference type="EMBL" id="GEP61280.1"/>
    </source>
</evidence>
<dbReference type="PRINTS" id="PR00409">
    <property type="entry name" value="PHDIOXRDTASE"/>
</dbReference>
<dbReference type="Pfam" id="PF00111">
    <property type="entry name" value="Fer2"/>
    <property type="match status" value="1"/>
</dbReference>
<dbReference type="InterPro" id="IPR036010">
    <property type="entry name" value="2Fe-2S_ferredoxin-like_sf"/>
</dbReference>
<feature type="domain" description="FAD-binding FR-type" evidence="11">
    <location>
        <begin position="1"/>
        <end position="106"/>
    </location>
</feature>
<dbReference type="InterPro" id="IPR001433">
    <property type="entry name" value="OxRdtase_FAD/NAD-bd"/>
</dbReference>
<dbReference type="SUPFAM" id="SSF63380">
    <property type="entry name" value="Riboflavin synthase domain-like"/>
    <property type="match status" value="1"/>
</dbReference>
<keyword evidence="7" id="KW-0408">Iron</keyword>
<keyword evidence="5" id="KW-0274">FAD</keyword>
<reference evidence="12 13" key="1">
    <citation type="submission" date="2019-07" db="EMBL/GenBank/DDBJ databases">
        <title>Whole genome shotgun sequence of Reyranella soli NBRC 108950.</title>
        <authorList>
            <person name="Hosoyama A."/>
            <person name="Uohara A."/>
            <person name="Ohji S."/>
            <person name="Ichikawa N."/>
        </authorList>
    </citation>
    <scope>NUCLEOTIDE SEQUENCE [LARGE SCALE GENOMIC DNA]</scope>
    <source>
        <strain evidence="12 13">NBRC 108950</strain>
    </source>
</reference>
<keyword evidence="13" id="KW-1185">Reference proteome</keyword>
<evidence type="ECO:0000256" key="3">
    <source>
        <dbReference type="ARBA" id="ARBA00022714"/>
    </source>
</evidence>
<proteinExistence type="predicted"/>
<dbReference type="InterPro" id="IPR008333">
    <property type="entry name" value="Cbr1-like_FAD-bd_dom"/>
</dbReference>
<dbReference type="InterPro" id="IPR006058">
    <property type="entry name" value="2Fe2S_fd_BS"/>
</dbReference>
<evidence type="ECO:0000256" key="8">
    <source>
        <dbReference type="ARBA" id="ARBA00023014"/>
    </source>
</evidence>
<protein>
    <submittedName>
        <fullName evidence="12">Putative oxidoreductase</fullName>
    </submittedName>
</protein>
<dbReference type="CDD" id="cd00207">
    <property type="entry name" value="fer2"/>
    <property type="match status" value="1"/>
</dbReference>
<dbReference type="CDD" id="cd06214">
    <property type="entry name" value="PA_degradation_oxidoreductase_like"/>
    <property type="match status" value="1"/>
</dbReference>
<dbReference type="OrthoDB" id="9806195at2"/>
<dbReference type="InterPro" id="IPR001041">
    <property type="entry name" value="2Fe-2S_ferredoxin-type"/>
</dbReference>
<evidence type="ECO:0000313" key="13">
    <source>
        <dbReference type="Proteomes" id="UP000321058"/>
    </source>
</evidence>
<dbReference type="AlphaFoldDB" id="A0A512NQR3"/>
<keyword evidence="2" id="KW-0285">Flavoprotein</keyword>
<evidence type="ECO:0000259" key="11">
    <source>
        <dbReference type="PROSITE" id="PS51384"/>
    </source>
</evidence>
<evidence type="ECO:0000256" key="5">
    <source>
        <dbReference type="ARBA" id="ARBA00022827"/>
    </source>
</evidence>
<evidence type="ECO:0000256" key="7">
    <source>
        <dbReference type="ARBA" id="ARBA00023004"/>
    </source>
</evidence>
<dbReference type="GO" id="GO:0050660">
    <property type="term" value="F:flavin adenine dinucleotide binding"/>
    <property type="evidence" value="ECO:0007669"/>
    <property type="project" value="TreeGrafter"/>
</dbReference>
<feature type="domain" description="2Fe-2S ferredoxin-type" evidence="10">
    <location>
        <begin position="250"/>
        <end position="340"/>
    </location>
</feature>
<dbReference type="GO" id="GO:0051537">
    <property type="term" value="F:2 iron, 2 sulfur cluster binding"/>
    <property type="evidence" value="ECO:0007669"/>
    <property type="project" value="UniProtKB-KW"/>
</dbReference>
<dbReference type="PRINTS" id="PR00371">
    <property type="entry name" value="FPNCR"/>
</dbReference>
<dbReference type="GO" id="GO:0016491">
    <property type="term" value="F:oxidoreductase activity"/>
    <property type="evidence" value="ECO:0007669"/>
    <property type="project" value="UniProtKB-KW"/>
</dbReference>
<dbReference type="Gene3D" id="2.40.30.10">
    <property type="entry name" value="Translation factors"/>
    <property type="match status" value="1"/>
</dbReference>
<dbReference type="PROSITE" id="PS00197">
    <property type="entry name" value="2FE2S_FER_1"/>
    <property type="match status" value="1"/>
</dbReference>
<evidence type="ECO:0000256" key="4">
    <source>
        <dbReference type="ARBA" id="ARBA00022723"/>
    </source>
</evidence>
<name>A0A512NQR3_9HYPH</name>
<dbReference type="InterPro" id="IPR039261">
    <property type="entry name" value="FNR_nucleotide-bd"/>
</dbReference>
<evidence type="ECO:0000256" key="6">
    <source>
        <dbReference type="ARBA" id="ARBA00023002"/>
    </source>
</evidence>
<dbReference type="InterPro" id="IPR017938">
    <property type="entry name" value="Riboflavin_synthase-like_b-brl"/>
</dbReference>
<evidence type="ECO:0000256" key="2">
    <source>
        <dbReference type="ARBA" id="ARBA00022630"/>
    </source>
</evidence>
<dbReference type="InterPro" id="IPR017927">
    <property type="entry name" value="FAD-bd_FR_type"/>
</dbReference>
<dbReference type="PANTHER" id="PTHR47354:SF8">
    <property type="entry name" value="1,2-PHENYLACETYL-COA EPOXIDASE, SUBUNIT E"/>
    <property type="match status" value="1"/>
</dbReference>
<keyword evidence="6" id="KW-0560">Oxidoreductase</keyword>
<accession>A0A512NQR3</accession>
<sequence length="340" mass="37221">MSYNKLRIAKIIQETPDARSFVLDVPADLADKYRYRAGQFLTFKVGHPDGAFNRCYSLSSAPETDGLPKVTVKRVTGGKGSNWFHDALKEGGTLEVLPPAGRFVLNDSAATLLLLGGGSGITPMMSLIKSALKTGKRQIRLFYANRDKQSVIFDAEFETLLKAHPGRLEIIHHLDATQGITKPEEIVAAMKGFEAGDAYLCGPGPFMSLVEETLFEHGMSHDRVRIERFEASGNDAIPIEPSEEGDVIPDHIVIHFEGKTHKVPYKKGKTILEAARDAGLNPLSSCEEGFCASCAAKRIKGKVLLAKNDIYTPDDLANNWILTCQGHCFGAEVEITYDVV</sequence>
<dbReference type="InterPro" id="IPR012675">
    <property type="entry name" value="Beta-grasp_dom_sf"/>
</dbReference>
<evidence type="ECO:0000259" key="10">
    <source>
        <dbReference type="PROSITE" id="PS51085"/>
    </source>
</evidence>
<dbReference type="Pfam" id="PF00175">
    <property type="entry name" value="NAD_binding_1"/>
    <property type="match status" value="1"/>
</dbReference>
<keyword evidence="3" id="KW-0001">2Fe-2S</keyword>
<dbReference type="RefSeq" id="WP_147156594.1">
    <property type="nucleotide sequence ID" value="NZ_BKAJ01000212.1"/>
</dbReference>
<comment type="caution">
    <text evidence="12">The sequence shown here is derived from an EMBL/GenBank/DDBJ whole genome shotgun (WGS) entry which is preliminary data.</text>
</comment>
<comment type="cofactor">
    <cofactor evidence="1">
        <name>FAD</name>
        <dbReference type="ChEBI" id="CHEBI:57692"/>
    </cofactor>
</comment>
<dbReference type="Gene3D" id="3.40.50.80">
    <property type="entry name" value="Nucleotide-binding domain of ferredoxin-NADP reductase (FNR) module"/>
    <property type="match status" value="1"/>
</dbReference>
<dbReference type="InterPro" id="IPR001709">
    <property type="entry name" value="Flavoprot_Pyr_Nucl_cyt_Rdtase"/>
</dbReference>
<dbReference type="SUPFAM" id="SSF52343">
    <property type="entry name" value="Ferredoxin reductase-like, C-terminal NADP-linked domain"/>
    <property type="match status" value="1"/>
</dbReference>
<evidence type="ECO:0000256" key="9">
    <source>
        <dbReference type="ARBA" id="ARBA00034078"/>
    </source>
</evidence>
<dbReference type="InterPro" id="IPR050415">
    <property type="entry name" value="MRET"/>
</dbReference>
<evidence type="ECO:0000256" key="1">
    <source>
        <dbReference type="ARBA" id="ARBA00001974"/>
    </source>
</evidence>
<dbReference type="Pfam" id="PF00970">
    <property type="entry name" value="FAD_binding_6"/>
    <property type="match status" value="1"/>
</dbReference>
<dbReference type="GO" id="GO:0046872">
    <property type="term" value="F:metal ion binding"/>
    <property type="evidence" value="ECO:0007669"/>
    <property type="project" value="UniProtKB-KW"/>
</dbReference>
<dbReference type="EMBL" id="BKAJ01000212">
    <property type="protein sequence ID" value="GEP61280.1"/>
    <property type="molecule type" value="Genomic_DNA"/>
</dbReference>
<dbReference type="PROSITE" id="PS51085">
    <property type="entry name" value="2FE2S_FER_2"/>
    <property type="match status" value="1"/>
</dbReference>
<organism evidence="12 13">
    <name type="scientific">Reyranella soli</name>
    <dbReference type="NCBI Taxonomy" id="1230389"/>
    <lineage>
        <taxon>Bacteria</taxon>
        <taxon>Pseudomonadati</taxon>
        <taxon>Pseudomonadota</taxon>
        <taxon>Alphaproteobacteria</taxon>
        <taxon>Hyphomicrobiales</taxon>
        <taxon>Reyranellaceae</taxon>
        <taxon>Reyranella</taxon>
    </lineage>
</organism>
<dbReference type="PANTHER" id="PTHR47354">
    <property type="entry name" value="NADH OXIDOREDUCTASE HCR"/>
    <property type="match status" value="1"/>
</dbReference>
<comment type="cofactor">
    <cofactor evidence="9">
        <name>[2Fe-2S] cluster</name>
        <dbReference type="ChEBI" id="CHEBI:190135"/>
    </cofactor>
</comment>